<keyword evidence="3" id="KW-1185">Reference proteome</keyword>
<organism evidence="2 3">
    <name type="scientific">Hymenobacter sedentarius</name>
    <dbReference type="NCBI Taxonomy" id="1411621"/>
    <lineage>
        <taxon>Bacteria</taxon>
        <taxon>Pseudomonadati</taxon>
        <taxon>Bacteroidota</taxon>
        <taxon>Cytophagia</taxon>
        <taxon>Cytophagales</taxon>
        <taxon>Hymenobacteraceae</taxon>
        <taxon>Hymenobacter</taxon>
    </lineage>
</organism>
<feature type="domain" description="PAS" evidence="1">
    <location>
        <begin position="292"/>
        <end position="358"/>
    </location>
</feature>
<dbReference type="OrthoDB" id="9766459at2"/>
<evidence type="ECO:0000259" key="1">
    <source>
        <dbReference type="SMART" id="SM00091"/>
    </source>
</evidence>
<dbReference type="SMART" id="SM00091">
    <property type="entry name" value="PAS"/>
    <property type="match status" value="3"/>
</dbReference>
<dbReference type="AlphaFoldDB" id="A0A0U4BBY4"/>
<dbReference type="InterPro" id="IPR035965">
    <property type="entry name" value="PAS-like_dom_sf"/>
</dbReference>
<accession>A0A0U4BBY4</accession>
<name>A0A0U4BBY4_9BACT</name>
<feature type="domain" description="PAS" evidence="1">
    <location>
        <begin position="9"/>
        <end position="74"/>
    </location>
</feature>
<reference evidence="2 3" key="1">
    <citation type="submission" date="2015-12" db="EMBL/GenBank/DDBJ databases">
        <authorList>
            <person name="Shamseldin A."/>
            <person name="Moawad H."/>
            <person name="Abd El-Rahim W.M."/>
            <person name="Sadowsky M.J."/>
        </authorList>
    </citation>
    <scope>NUCLEOTIDE SEQUENCE [LARGE SCALE GENOMIC DNA]</scope>
    <source>
        <strain evidence="2 3">DG5B</strain>
    </source>
</reference>
<proteinExistence type="predicted"/>
<dbReference type="Pfam" id="PF13188">
    <property type="entry name" value="PAS_8"/>
    <property type="match status" value="1"/>
</dbReference>
<evidence type="ECO:0000313" key="3">
    <source>
        <dbReference type="Proteomes" id="UP000059542"/>
    </source>
</evidence>
<dbReference type="KEGG" id="hyg:AUC43_02635"/>
<gene>
    <name evidence="2" type="ORF">AUC43_02635</name>
</gene>
<feature type="domain" description="PAS" evidence="1">
    <location>
        <begin position="156"/>
        <end position="221"/>
    </location>
</feature>
<evidence type="ECO:0000313" key="2">
    <source>
        <dbReference type="EMBL" id="ALW84091.1"/>
    </source>
</evidence>
<dbReference type="EMBL" id="CP013909">
    <property type="protein sequence ID" value="ALW84091.1"/>
    <property type="molecule type" value="Genomic_DNA"/>
</dbReference>
<dbReference type="STRING" id="1411621.AUC43_02635"/>
<dbReference type="Pfam" id="PF08448">
    <property type="entry name" value="PAS_4"/>
    <property type="match status" value="1"/>
</dbReference>
<dbReference type="InterPro" id="IPR013656">
    <property type="entry name" value="PAS_4"/>
</dbReference>
<dbReference type="InterPro" id="IPR000014">
    <property type="entry name" value="PAS"/>
</dbReference>
<dbReference type="SUPFAM" id="SSF55785">
    <property type="entry name" value="PYP-like sensor domain (PAS domain)"/>
    <property type="match status" value="2"/>
</dbReference>
<dbReference type="Gene3D" id="3.30.450.20">
    <property type="entry name" value="PAS domain"/>
    <property type="match status" value="3"/>
</dbReference>
<protein>
    <recommendedName>
        <fullName evidence="1">PAS domain-containing protein</fullName>
    </recommendedName>
</protein>
<sequence length="378" mass="40367">MSPSAPRALDFELLFAALPTPFAALAPDGTILAQNTALAALLGAADLVGQPLAALPAALQATGSILMPPEAWDAGLRAAQASGAAQVLTPEWAGEIPSKAAAAAPSYWEATLQPVHAPAADGQALGELRYLLLRLLDVTTQLRTAHSQAQLQDQRLRIQRILDQIPLTISTMEGPDLAFTFLSAQARATMGARAALGRTVAESMPEITAQGYLQMLQQVRDSGQPLFGHEERTELLDPATGQLQEYYHNFGYLPLHGERGTGVLAYGLDVTEQVQARQRNEALMADARAADQRLRRVTESLPTITFITNQDRQVLYVSPQWFAYTGTAPRTSTGSGWRGCTPTTSPMCWRSTRPPWPPARPGATSCACAGTTASTAGL</sequence>
<dbReference type="Proteomes" id="UP000059542">
    <property type="component" value="Chromosome"/>
</dbReference>
<dbReference type="RefSeq" id="WP_068189590.1">
    <property type="nucleotide sequence ID" value="NZ_CP013909.1"/>
</dbReference>